<keyword evidence="3" id="KW-0934">Plastid</keyword>
<evidence type="ECO:0000256" key="9">
    <source>
        <dbReference type="RuleBase" id="RU004061"/>
    </source>
</evidence>
<comment type="caution">
    <text evidence="11">The sequence shown here is derived from an EMBL/GenBank/DDBJ whole genome shotgun (WGS) entry which is preliminary data.</text>
</comment>
<keyword evidence="5" id="KW-0251">Elongation factor</keyword>
<keyword evidence="8" id="KW-0342">GTP-binding</keyword>
<evidence type="ECO:0000256" key="5">
    <source>
        <dbReference type="ARBA" id="ARBA00022768"/>
    </source>
</evidence>
<dbReference type="GO" id="GO:0070125">
    <property type="term" value="P:mitochondrial translational elongation"/>
    <property type="evidence" value="ECO:0007669"/>
    <property type="project" value="TreeGrafter"/>
</dbReference>
<keyword evidence="6" id="KW-0933">Apicoplast</keyword>
<keyword evidence="7" id="KW-0648">Protein biosynthesis</keyword>
<dbReference type="NCBIfam" id="NF000766">
    <property type="entry name" value="PRK00049.1"/>
    <property type="match status" value="1"/>
</dbReference>
<dbReference type="SUPFAM" id="SSF50465">
    <property type="entry name" value="EF-Tu/eEF-1alpha/eIF2-gamma C-terminal domain"/>
    <property type="match status" value="1"/>
</dbReference>
<evidence type="ECO:0000259" key="10">
    <source>
        <dbReference type="PROSITE" id="PS51722"/>
    </source>
</evidence>
<dbReference type="GO" id="GO:0003924">
    <property type="term" value="F:GTPase activity"/>
    <property type="evidence" value="ECO:0007669"/>
    <property type="project" value="InterPro"/>
</dbReference>
<dbReference type="Gene3D" id="3.40.50.300">
    <property type="entry name" value="P-loop containing nucleotide triphosphate hydrolases"/>
    <property type="match status" value="1"/>
</dbReference>
<dbReference type="InterPro" id="IPR033720">
    <property type="entry name" value="EFTU_2"/>
</dbReference>
<evidence type="ECO:0000256" key="7">
    <source>
        <dbReference type="ARBA" id="ARBA00022917"/>
    </source>
</evidence>
<dbReference type="NCBIfam" id="TIGR00231">
    <property type="entry name" value="small_GTP"/>
    <property type="match status" value="1"/>
</dbReference>
<organism evidence="11 12">
    <name type="scientific">Perkinsus olseni</name>
    <name type="common">Perkinsus atlanticus</name>
    <dbReference type="NCBI Taxonomy" id="32597"/>
    <lineage>
        <taxon>Eukaryota</taxon>
        <taxon>Sar</taxon>
        <taxon>Alveolata</taxon>
        <taxon>Perkinsozoa</taxon>
        <taxon>Perkinsea</taxon>
        <taxon>Perkinsida</taxon>
        <taxon>Perkinsidae</taxon>
        <taxon>Perkinsus</taxon>
    </lineage>
</organism>
<reference evidence="11 12" key="1">
    <citation type="submission" date="2020-04" db="EMBL/GenBank/DDBJ databases">
        <title>Perkinsus olseni comparative genomics.</title>
        <authorList>
            <person name="Bogema D.R."/>
        </authorList>
    </citation>
    <scope>NUCLEOTIDE SEQUENCE [LARGE SCALE GENOMIC DNA]</scope>
    <source>
        <strain evidence="11 12">ATCC PRA-207</strain>
    </source>
</reference>
<dbReference type="EMBL" id="JABANO010008011">
    <property type="protein sequence ID" value="KAF4749213.1"/>
    <property type="molecule type" value="Genomic_DNA"/>
</dbReference>
<dbReference type="InterPro" id="IPR031157">
    <property type="entry name" value="G_TR_CS"/>
</dbReference>
<evidence type="ECO:0000256" key="1">
    <source>
        <dbReference type="ARBA" id="ARBA00004467"/>
    </source>
</evidence>
<comment type="similarity">
    <text evidence="2">Belongs to the TRAFAC class translation factor GTPase superfamily. Classic translation factor GTPase family. EF-Tu/EF-1A subfamily.</text>
</comment>
<dbReference type="SUPFAM" id="SSF52540">
    <property type="entry name" value="P-loop containing nucleoside triphosphate hydrolases"/>
    <property type="match status" value="1"/>
</dbReference>
<comment type="subcellular location">
    <subcellularLocation>
        <location evidence="1">Plastid</location>
        <location evidence="1">Apicoplast</location>
    </subcellularLocation>
</comment>
<dbReference type="InterPro" id="IPR027417">
    <property type="entry name" value="P-loop_NTPase"/>
</dbReference>
<dbReference type="SUPFAM" id="SSF50447">
    <property type="entry name" value="Translation proteins"/>
    <property type="match status" value="1"/>
</dbReference>
<dbReference type="NCBIfam" id="NF009373">
    <property type="entry name" value="PRK12736.1"/>
    <property type="match status" value="1"/>
</dbReference>
<dbReference type="NCBIfam" id="TIGR00485">
    <property type="entry name" value="EF-Tu"/>
    <property type="match status" value="1"/>
</dbReference>
<dbReference type="Proteomes" id="UP000553632">
    <property type="component" value="Unassembled WGS sequence"/>
</dbReference>
<evidence type="ECO:0000313" key="11">
    <source>
        <dbReference type="EMBL" id="KAF4749213.1"/>
    </source>
</evidence>
<feature type="non-terminal residue" evidence="11">
    <location>
        <position position="1"/>
    </location>
</feature>
<dbReference type="InterPro" id="IPR004160">
    <property type="entry name" value="Transl_elong_EFTu/EF1A_C"/>
</dbReference>
<dbReference type="InterPro" id="IPR004161">
    <property type="entry name" value="EFTu-like_2"/>
</dbReference>
<dbReference type="AlphaFoldDB" id="A0A7J6TVE1"/>
<name>A0A7J6TVE1_PEROL</name>
<dbReference type="PANTHER" id="PTHR43721">
    <property type="entry name" value="ELONGATION FACTOR TU-RELATED"/>
    <property type="match status" value="1"/>
</dbReference>
<proteinExistence type="inferred from homology"/>
<dbReference type="InterPro" id="IPR004541">
    <property type="entry name" value="Transl_elong_EFTu/EF1A_bac/org"/>
</dbReference>
<evidence type="ECO:0000256" key="4">
    <source>
        <dbReference type="ARBA" id="ARBA00022741"/>
    </source>
</evidence>
<dbReference type="GO" id="GO:0005525">
    <property type="term" value="F:GTP binding"/>
    <property type="evidence" value="ECO:0007669"/>
    <property type="project" value="UniProtKB-KW"/>
</dbReference>
<dbReference type="CDD" id="cd01884">
    <property type="entry name" value="EF_Tu"/>
    <property type="match status" value="1"/>
</dbReference>
<dbReference type="Pfam" id="PF00009">
    <property type="entry name" value="GTP_EFTU"/>
    <property type="match status" value="1"/>
</dbReference>
<dbReference type="GO" id="GO:0003746">
    <property type="term" value="F:translation elongation factor activity"/>
    <property type="evidence" value="ECO:0007669"/>
    <property type="project" value="UniProtKB-KW"/>
</dbReference>
<sequence length="510" mass="55708">MLTSLGLSRPSFVISRSAAVVAFRGFATGKFVRTKPHLNLGTIGHVDHGKTTLTAAITKILSDKGLADFQTYEAIDRAPEEKRRGITINQTHVEYSTDTRHYGHVDCPGHADYVKNMITGAAQVDGAILVVSAFDGPMPQTREHILLAKQIGVPRLVVFLNKMDQVDDPELVELVELEVRELLEFYKYPGEETPFVKGSALKALRGEDGEYGKEAILKLMDAVDEYIPEPPRLQDKPFLLPIETVVNIQGKGYVVTGRIEQGLVKVGDALEIVGQGKDKFKSQCMGVEMFHKTLDQGMAGDQCGVMLKGVKKNQVRRGMVLTKPGAAKTYTEFESDLYVLKEDEGGRKNPFHSEYRPQAYIRTGDCSCRIILPDEVDMAMPGDSIKATLKLDRPQAVEVGNSEGTAHISSSSALEVRDMIVKERPSGVMVELCPKRIQKMKDGGLGDSPGGLGEMLKVLLRGLGSGGGLPMQRLLEQALKGFYGNFKSMGIEPGAEFKNAIEAAEEVGAK</sequence>
<dbReference type="InterPro" id="IPR046345">
    <property type="entry name" value="TraB_PrgY-like"/>
</dbReference>
<dbReference type="InterPro" id="IPR041709">
    <property type="entry name" value="EF-Tu_GTP-bd"/>
</dbReference>
<dbReference type="GO" id="GO:0005739">
    <property type="term" value="C:mitochondrion"/>
    <property type="evidence" value="ECO:0007669"/>
    <property type="project" value="TreeGrafter"/>
</dbReference>
<dbReference type="InterPro" id="IPR005225">
    <property type="entry name" value="Small_GTP-bd"/>
</dbReference>
<evidence type="ECO:0000313" key="12">
    <source>
        <dbReference type="Proteomes" id="UP000553632"/>
    </source>
</evidence>
<dbReference type="FunFam" id="3.40.50.300:FF:000003">
    <property type="entry name" value="Elongation factor Tu"/>
    <property type="match status" value="1"/>
</dbReference>
<evidence type="ECO:0000256" key="8">
    <source>
        <dbReference type="ARBA" id="ARBA00023134"/>
    </source>
</evidence>
<dbReference type="FunFam" id="2.40.30.10:FF:000001">
    <property type="entry name" value="Elongation factor Tu"/>
    <property type="match status" value="1"/>
</dbReference>
<feature type="domain" description="Tr-type G" evidence="10">
    <location>
        <begin position="35"/>
        <end position="231"/>
    </location>
</feature>
<accession>A0A7J6TVE1</accession>
<evidence type="ECO:0000256" key="3">
    <source>
        <dbReference type="ARBA" id="ARBA00022640"/>
    </source>
</evidence>
<dbReference type="InterPro" id="IPR050055">
    <property type="entry name" value="EF-Tu_GTPase"/>
</dbReference>
<dbReference type="PRINTS" id="PR00315">
    <property type="entry name" value="ELONGATNFCT"/>
</dbReference>
<dbReference type="InterPro" id="IPR009000">
    <property type="entry name" value="Transl_B-barrel_sf"/>
</dbReference>
<dbReference type="Gene3D" id="2.40.30.10">
    <property type="entry name" value="Translation factors"/>
    <property type="match status" value="2"/>
</dbReference>
<evidence type="ECO:0000256" key="6">
    <source>
        <dbReference type="ARBA" id="ARBA00022887"/>
    </source>
</evidence>
<keyword evidence="4" id="KW-0547">Nucleotide-binding</keyword>
<dbReference type="PANTHER" id="PTHR43721:SF22">
    <property type="entry name" value="ELONGATION FACTOR TU, MITOCHONDRIAL"/>
    <property type="match status" value="1"/>
</dbReference>
<dbReference type="Pfam" id="PF03143">
    <property type="entry name" value="GTP_EFTU_D3"/>
    <property type="match status" value="1"/>
</dbReference>
<evidence type="ECO:0000256" key="2">
    <source>
        <dbReference type="ARBA" id="ARBA00007249"/>
    </source>
</evidence>
<dbReference type="NCBIfam" id="NF009372">
    <property type="entry name" value="PRK12735.1"/>
    <property type="match status" value="1"/>
</dbReference>
<gene>
    <name evidence="11" type="ORF">FOZ63_019699</name>
</gene>
<protein>
    <recommendedName>
        <fullName evidence="9">Elongation factor Tu</fullName>
    </recommendedName>
</protein>
<dbReference type="PROSITE" id="PS00301">
    <property type="entry name" value="G_TR_1"/>
    <property type="match status" value="1"/>
</dbReference>
<dbReference type="Pfam" id="PF03144">
    <property type="entry name" value="GTP_EFTU_D2"/>
    <property type="match status" value="1"/>
</dbReference>
<dbReference type="CDD" id="cd03697">
    <property type="entry name" value="EFTU_II"/>
    <property type="match status" value="1"/>
</dbReference>
<dbReference type="CDD" id="cd14726">
    <property type="entry name" value="TraB_PrgY-like"/>
    <property type="match status" value="1"/>
</dbReference>
<keyword evidence="12" id="KW-1185">Reference proteome</keyword>
<dbReference type="InterPro" id="IPR009001">
    <property type="entry name" value="Transl_elong_EF1A/Init_IF2_C"/>
</dbReference>
<dbReference type="PROSITE" id="PS51722">
    <property type="entry name" value="G_TR_2"/>
    <property type="match status" value="1"/>
</dbReference>
<dbReference type="InterPro" id="IPR000795">
    <property type="entry name" value="T_Tr_GTP-bd_dom"/>
</dbReference>